<evidence type="ECO:0000256" key="3">
    <source>
        <dbReference type="ARBA" id="ARBA00023082"/>
    </source>
</evidence>
<dbReference type="GO" id="GO:0003677">
    <property type="term" value="F:DNA binding"/>
    <property type="evidence" value="ECO:0007669"/>
    <property type="project" value="InterPro"/>
</dbReference>
<sequence length="186" mass="20997">MSASNRTILQSVLAADYDHIVRRLARRFGSADFARETLHETFLRLNGISDHAEVRSPRDYLFRAAINIGKNLRRNEQIRATDGEVEAFFNIPDETPSPARAFEIRADMDALLRALADLPPRTRSVFEAVLFDETPYAQIALNLGVSMRTIERDVQRATDYCVRVLEAQGFRPARSQDSDGSPDVSQ</sequence>
<evidence type="ECO:0000259" key="5">
    <source>
        <dbReference type="Pfam" id="PF08281"/>
    </source>
</evidence>
<dbReference type="SUPFAM" id="SSF88659">
    <property type="entry name" value="Sigma3 and sigma4 domains of RNA polymerase sigma factors"/>
    <property type="match status" value="1"/>
</dbReference>
<dbReference type="AlphaFoldDB" id="A0A7C9VGX8"/>
<dbReference type="GO" id="GO:0006352">
    <property type="term" value="P:DNA-templated transcription initiation"/>
    <property type="evidence" value="ECO:0007669"/>
    <property type="project" value="InterPro"/>
</dbReference>
<evidence type="ECO:0000313" key="6">
    <source>
        <dbReference type="EMBL" id="NGX96926.1"/>
    </source>
</evidence>
<dbReference type="InterPro" id="IPR013249">
    <property type="entry name" value="RNA_pol_sigma70_r4_t2"/>
</dbReference>
<name>A0A7C9VGX8_9BRAD</name>
<dbReference type="Gene3D" id="1.10.10.10">
    <property type="entry name" value="Winged helix-like DNA-binding domain superfamily/Winged helix DNA-binding domain"/>
    <property type="match status" value="1"/>
</dbReference>
<comment type="caution">
    <text evidence="6">The sequence shown here is derived from an EMBL/GenBank/DDBJ whole genome shotgun (WGS) entry which is preliminary data.</text>
</comment>
<accession>A0A7C9VGX8</accession>
<reference evidence="6" key="1">
    <citation type="submission" date="2020-02" db="EMBL/GenBank/DDBJ databases">
        <title>Draft genome sequence of Candidatus Afipia apatlaquensis IBT-C3, a potential strain for decolorization of textile dyes.</title>
        <authorList>
            <person name="Sanchez-Reyes A."/>
            <person name="Breton-Deval L."/>
            <person name="Mangelson H."/>
            <person name="Sanchez-Flores A."/>
        </authorList>
    </citation>
    <scope>NUCLEOTIDE SEQUENCE [LARGE SCALE GENOMIC DNA]</scope>
    <source>
        <strain evidence="6">IBT-C3</strain>
    </source>
</reference>
<gene>
    <name evidence="6" type="ORF">G4V63_17435</name>
</gene>
<dbReference type="SUPFAM" id="SSF88946">
    <property type="entry name" value="Sigma2 domain of RNA polymerase sigma factors"/>
    <property type="match status" value="1"/>
</dbReference>
<dbReference type="PANTHER" id="PTHR43133:SF63">
    <property type="entry name" value="RNA POLYMERASE SIGMA FACTOR FECI-RELATED"/>
    <property type="match status" value="1"/>
</dbReference>
<evidence type="ECO:0000256" key="4">
    <source>
        <dbReference type="ARBA" id="ARBA00023163"/>
    </source>
</evidence>
<comment type="similarity">
    <text evidence="1">Belongs to the sigma-70 factor family. ECF subfamily.</text>
</comment>
<dbReference type="InterPro" id="IPR013325">
    <property type="entry name" value="RNA_pol_sigma_r2"/>
</dbReference>
<dbReference type="InterPro" id="IPR039425">
    <property type="entry name" value="RNA_pol_sigma-70-like"/>
</dbReference>
<keyword evidence="4" id="KW-0804">Transcription</keyword>
<dbReference type="GO" id="GO:0016987">
    <property type="term" value="F:sigma factor activity"/>
    <property type="evidence" value="ECO:0007669"/>
    <property type="project" value="UniProtKB-KW"/>
</dbReference>
<dbReference type="NCBIfam" id="TIGR02937">
    <property type="entry name" value="sigma70-ECF"/>
    <property type="match status" value="1"/>
</dbReference>
<dbReference type="EMBL" id="JAAMRR010000887">
    <property type="protein sequence ID" value="NGX96926.1"/>
    <property type="molecule type" value="Genomic_DNA"/>
</dbReference>
<feature type="domain" description="RNA polymerase sigma factor 70 region 4 type 2" evidence="5">
    <location>
        <begin position="109"/>
        <end position="157"/>
    </location>
</feature>
<evidence type="ECO:0000256" key="2">
    <source>
        <dbReference type="ARBA" id="ARBA00023015"/>
    </source>
</evidence>
<dbReference type="InterPro" id="IPR036388">
    <property type="entry name" value="WH-like_DNA-bd_sf"/>
</dbReference>
<evidence type="ECO:0000313" key="7">
    <source>
        <dbReference type="Proteomes" id="UP000480266"/>
    </source>
</evidence>
<keyword evidence="2" id="KW-0805">Transcription regulation</keyword>
<proteinExistence type="inferred from homology"/>
<keyword evidence="3" id="KW-0731">Sigma factor</keyword>
<protein>
    <submittedName>
        <fullName evidence="6">RNA polymerase sigma factor</fullName>
    </submittedName>
</protein>
<dbReference type="InterPro" id="IPR014284">
    <property type="entry name" value="RNA_pol_sigma-70_dom"/>
</dbReference>
<organism evidence="6 7">
    <name type="scientific">Candidatus Afipia apatlaquensis</name>
    <dbReference type="NCBI Taxonomy" id="2712852"/>
    <lineage>
        <taxon>Bacteria</taxon>
        <taxon>Pseudomonadati</taxon>
        <taxon>Pseudomonadota</taxon>
        <taxon>Alphaproteobacteria</taxon>
        <taxon>Hyphomicrobiales</taxon>
        <taxon>Nitrobacteraceae</taxon>
        <taxon>Afipia</taxon>
    </lineage>
</organism>
<dbReference type="Proteomes" id="UP000480266">
    <property type="component" value="Unassembled WGS sequence"/>
</dbReference>
<dbReference type="PANTHER" id="PTHR43133">
    <property type="entry name" value="RNA POLYMERASE ECF-TYPE SIGMA FACTO"/>
    <property type="match status" value="1"/>
</dbReference>
<dbReference type="Pfam" id="PF08281">
    <property type="entry name" value="Sigma70_r4_2"/>
    <property type="match status" value="1"/>
</dbReference>
<evidence type="ECO:0000256" key="1">
    <source>
        <dbReference type="ARBA" id="ARBA00010641"/>
    </source>
</evidence>
<dbReference type="InterPro" id="IPR013324">
    <property type="entry name" value="RNA_pol_sigma_r3/r4-like"/>
</dbReference>
<keyword evidence="7" id="KW-1185">Reference proteome</keyword>